<keyword evidence="2" id="KW-0399">Innate immunity</keyword>
<evidence type="ECO:0000313" key="7">
    <source>
        <dbReference type="EMBL" id="CAG9770628.1"/>
    </source>
</evidence>
<dbReference type="PANTHER" id="PTHR11022">
    <property type="entry name" value="PEPTIDOGLYCAN RECOGNITION PROTEIN"/>
    <property type="match status" value="1"/>
</dbReference>
<evidence type="ECO:0000256" key="1">
    <source>
        <dbReference type="ARBA" id="ARBA00007553"/>
    </source>
</evidence>
<evidence type="ECO:0000256" key="4">
    <source>
        <dbReference type="SAM" id="MobiDB-lite"/>
    </source>
</evidence>
<dbReference type="AlphaFoldDB" id="A0A9N9MV03"/>
<dbReference type="CDD" id="cd06583">
    <property type="entry name" value="PGRP"/>
    <property type="match status" value="1"/>
</dbReference>
<keyword evidence="8" id="KW-1185">Reference proteome</keyword>
<accession>A0A9N9MV03</accession>
<evidence type="ECO:0000259" key="6">
    <source>
        <dbReference type="SMART" id="SM00701"/>
    </source>
</evidence>
<name>A0A9N9MV03_9CUCU</name>
<reference evidence="7" key="1">
    <citation type="submission" date="2022-01" db="EMBL/GenBank/DDBJ databases">
        <authorList>
            <person name="King R."/>
        </authorList>
    </citation>
    <scope>NUCLEOTIDE SEQUENCE</scope>
</reference>
<dbReference type="GO" id="GO:0009253">
    <property type="term" value="P:peptidoglycan catabolic process"/>
    <property type="evidence" value="ECO:0007669"/>
    <property type="project" value="InterPro"/>
</dbReference>
<dbReference type="InterPro" id="IPR002502">
    <property type="entry name" value="Amidase_domain"/>
</dbReference>
<proteinExistence type="inferred from homology"/>
<dbReference type="GO" id="GO:0008745">
    <property type="term" value="F:N-acetylmuramoyl-L-alanine amidase activity"/>
    <property type="evidence" value="ECO:0007669"/>
    <property type="project" value="InterPro"/>
</dbReference>
<dbReference type="Gene3D" id="3.40.80.10">
    <property type="entry name" value="Peptidoglycan recognition protein-like"/>
    <property type="match status" value="1"/>
</dbReference>
<dbReference type="GO" id="GO:0045087">
    <property type="term" value="P:innate immune response"/>
    <property type="evidence" value="ECO:0007669"/>
    <property type="project" value="UniProtKB-KW"/>
</dbReference>
<dbReference type="Pfam" id="PF01510">
    <property type="entry name" value="Amidase_2"/>
    <property type="match status" value="1"/>
</dbReference>
<keyword evidence="3" id="KW-0391">Immunity</keyword>
<keyword evidence="5" id="KW-1133">Transmembrane helix</keyword>
<comment type="similarity">
    <text evidence="1">Belongs to the N-acetylmuramoyl-L-alanine amidase 2 family.</text>
</comment>
<dbReference type="SUPFAM" id="SSF55846">
    <property type="entry name" value="N-acetylmuramoyl-L-alanine amidase-like"/>
    <property type="match status" value="1"/>
</dbReference>
<feature type="region of interest" description="Disordered" evidence="4">
    <location>
        <begin position="1"/>
        <end position="29"/>
    </location>
</feature>
<dbReference type="SMART" id="SM00701">
    <property type="entry name" value="PGRP"/>
    <property type="match status" value="1"/>
</dbReference>
<evidence type="ECO:0000313" key="8">
    <source>
        <dbReference type="Proteomes" id="UP001152799"/>
    </source>
</evidence>
<dbReference type="Proteomes" id="UP001152799">
    <property type="component" value="Chromosome 6"/>
</dbReference>
<organism evidence="7 8">
    <name type="scientific">Ceutorhynchus assimilis</name>
    <name type="common">cabbage seed weevil</name>
    <dbReference type="NCBI Taxonomy" id="467358"/>
    <lineage>
        <taxon>Eukaryota</taxon>
        <taxon>Metazoa</taxon>
        <taxon>Ecdysozoa</taxon>
        <taxon>Arthropoda</taxon>
        <taxon>Hexapoda</taxon>
        <taxon>Insecta</taxon>
        <taxon>Pterygota</taxon>
        <taxon>Neoptera</taxon>
        <taxon>Endopterygota</taxon>
        <taxon>Coleoptera</taxon>
        <taxon>Polyphaga</taxon>
        <taxon>Cucujiformia</taxon>
        <taxon>Curculionidae</taxon>
        <taxon>Ceutorhynchinae</taxon>
        <taxon>Ceutorhynchus</taxon>
    </lineage>
</organism>
<feature type="transmembrane region" description="Helical" evidence="5">
    <location>
        <begin position="136"/>
        <end position="160"/>
    </location>
</feature>
<keyword evidence="5" id="KW-0812">Transmembrane</keyword>
<dbReference type="InterPro" id="IPR015510">
    <property type="entry name" value="PGRP"/>
</dbReference>
<dbReference type="PANTHER" id="PTHR11022:SF41">
    <property type="entry name" value="PEPTIDOGLYCAN-RECOGNITION PROTEIN LC-RELATED"/>
    <property type="match status" value="1"/>
</dbReference>
<evidence type="ECO:0000256" key="3">
    <source>
        <dbReference type="ARBA" id="ARBA00022859"/>
    </source>
</evidence>
<feature type="domain" description="Peptidoglycan recognition protein family" evidence="6">
    <location>
        <begin position="180"/>
        <end position="320"/>
    </location>
</feature>
<gene>
    <name evidence="7" type="ORF">CEUTPL_LOCUS11077</name>
</gene>
<sequence>MPLKSCSDLVLDDRSPSCSSQSSATESYSVPLGTSTEIDFKYDDEQVANILEKIPLPKPNGGNVTTVIGDNNTVGAKVNIGVDAETTTININHYHPKPDPDAEDYNEPKFNGQVRKVSEEKPRGFKDHLKERPTQFWIAGVFLAIISISSLILFFCLYNFSVPNPVPPTFGHDDNLGDGIQVIRREEWLARGPLNTTTFRKRPKIVRILHSTGPNCSDYQTCANKVLGLQSMHVGEDGLPDIAYNFLIGGDGNVYIGRGAEVQPEGRSDSIDIAYVGNYLAPYDRVSDKMDEAGRNLITRLLERKKILKDYIVVAQNQTEKTLSPGENVYKKIIQWPHYDSGIYYKN</sequence>
<dbReference type="InterPro" id="IPR006619">
    <property type="entry name" value="PGRP_domain_met/bac"/>
</dbReference>
<protein>
    <recommendedName>
        <fullName evidence="6">Peptidoglycan recognition protein family domain-containing protein</fullName>
    </recommendedName>
</protein>
<keyword evidence="5" id="KW-0472">Membrane</keyword>
<dbReference type="InterPro" id="IPR036505">
    <property type="entry name" value="Amidase/PGRP_sf"/>
</dbReference>
<feature type="compositionally biased region" description="Low complexity" evidence="4">
    <location>
        <begin position="16"/>
        <end position="29"/>
    </location>
</feature>
<evidence type="ECO:0000256" key="5">
    <source>
        <dbReference type="SAM" id="Phobius"/>
    </source>
</evidence>
<dbReference type="OrthoDB" id="10001926at2759"/>
<dbReference type="GO" id="GO:0008270">
    <property type="term" value="F:zinc ion binding"/>
    <property type="evidence" value="ECO:0007669"/>
    <property type="project" value="InterPro"/>
</dbReference>
<dbReference type="EMBL" id="OU892282">
    <property type="protein sequence ID" value="CAG9770628.1"/>
    <property type="molecule type" value="Genomic_DNA"/>
</dbReference>
<evidence type="ECO:0000256" key="2">
    <source>
        <dbReference type="ARBA" id="ARBA00022588"/>
    </source>
</evidence>